<dbReference type="PANTHER" id="PTHR32089:SF120">
    <property type="entry name" value="METHYL-ACCEPTING CHEMOTAXIS PROTEIN TLPQ"/>
    <property type="match status" value="1"/>
</dbReference>
<dbReference type="AlphaFoldDB" id="A0A501WHH5"/>
<evidence type="ECO:0000256" key="6">
    <source>
        <dbReference type="SAM" id="Phobius"/>
    </source>
</evidence>
<keyword evidence="6" id="KW-0472">Membrane</keyword>
<dbReference type="EMBL" id="VFRR01000035">
    <property type="protein sequence ID" value="TPE48242.1"/>
    <property type="molecule type" value="Genomic_DNA"/>
</dbReference>
<comment type="subcellular location">
    <subcellularLocation>
        <location evidence="1">Membrane</location>
    </subcellularLocation>
</comment>
<comment type="caution">
    <text evidence="8">The sequence shown here is derived from an EMBL/GenBank/DDBJ whole genome shotgun (WGS) entry which is preliminary data.</text>
</comment>
<gene>
    <name evidence="8" type="ORF">FJM67_13515</name>
</gene>
<feature type="domain" description="Methyl-accepting transducer" evidence="7">
    <location>
        <begin position="100"/>
        <end position="336"/>
    </location>
</feature>
<dbReference type="GO" id="GO:0006935">
    <property type="term" value="P:chemotaxis"/>
    <property type="evidence" value="ECO:0007669"/>
    <property type="project" value="InterPro"/>
</dbReference>
<protein>
    <recommendedName>
        <fullName evidence="7">Methyl-accepting transducer domain-containing protein</fullName>
    </recommendedName>
</protein>
<comment type="similarity">
    <text evidence="3">Belongs to the methyl-accepting chemotaxis (MCP) protein family.</text>
</comment>
<sequence length="372" mass="40057">MLAELNADEAFAAVYQLYWIAGVLMIITLVVLIVIAVVTVRAVIVPLGGEPKDLLAIVHEVSKGNLTHQFTDHGKETGIYKALAQMVHDLRHMTKEIGEASSTQARTSEEVATASSQAKINLLEQHRQTDSVSSAMTQMSSSVGEIAANANQAADAAQQTKSTVSQSAGDVSKVSTELKQVADELTRAGREVDQVHDLAASITTVLETIKGIADQTNLLALNAAIEAARAGEQGRGFAVVADEVRQLAMNTQKETENIDDLIRNLQSGSKTAQQTVNRSIERANTLVNSAEHTVGDLQHAVEYVEQASDMVLQIATATEEQSSVSGDISDRLATLRQMSEENELALQQIALASDKLAELSQQLNQTTHKFKY</sequence>
<dbReference type="PROSITE" id="PS50111">
    <property type="entry name" value="CHEMOTAXIS_TRANSDUC_2"/>
    <property type="match status" value="1"/>
</dbReference>
<keyword evidence="2 4" id="KW-0807">Transducer</keyword>
<dbReference type="FunFam" id="1.10.287.950:FF:000001">
    <property type="entry name" value="Methyl-accepting chemotaxis sensory transducer"/>
    <property type="match status" value="1"/>
</dbReference>
<evidence type="ECO:0000256" key="5">
    <source>
        <dbReference type="SAM" id="Coils"/>
    </source>
</evidence>
<evidence type="ECO:0000313" key="8">
    <source>
        <dbReference type="EMBL" id="TPE48242.1"/>
    </source>
</evidence>
<evidence type="ECO:0000256" key="3">
    <source>
        <dbReference type="ARBA" id="ARBA00029447"/>
    </source>
</evidence>
<dbReference type="Pfam" id="PF00015">
    <property type="entry name" value="MCPsignal"/>
    <property type="match status" value="1"/>
</dbReference>
<keyword evidence="6" id="KW-0812">Transmembrane</keyword>
<dbReference type="SUPFAM" id="SSF58104">
    <property type="entry name" value="Methyl-accepting chemotaxis protein (MCP) signaling domain"/>
    <property type="match status" value="1"/>
</dbReference>
<dbReference type="PANTHER" id="PTHR32089">
    <property type="entry name" value="METHYL-ACCEPTING CHEMOTAXIS PROTEIN MCPB"/>
    <property type="match status" value="1"/>
</dbReference>
<dbReference type="Proteomes" id="UP000315901">
    <property type="component" value="Unassembled WGS sequence"/>
</dbReference>
<reference evidence="8 9" key="1">
    <citation type="submission" date="2019-06" db="EMBL/GenBank/DDBJ databases">
        <title>A novel bacterium of genus Marinomonas, isolated from coastal sand.</title>
        <authorList>
            <person name="Huang H."/>
            <person name="Mo K."/>
            <person name="Hu Y."/>
        </authorList>
    </citation>
    <scope>NUCLEOTIDE SEQUENCE [LARGE SCALE GENOMIC DNA]</scope>
    <source>
        <strain evidence="8 9">HB171799</strain>
    </source>
</reference>
<keyword evidence="5" id="KW-0175">Coiled coil</keyword>
<evidence type="ECO:0000313" key="9">
    <source>
        <dbReference type="Proteomes" id="UP000315901"/>
    </source>
</evidence>
<dbReference type="Gene3D" id="1.10.287.950">
    <property type="entry name" value="Methyl-accepting chemotaxis protein"/>
    <property type="match status" value="1"/>
</dbReference>
<evidence type="ECO:0000256" key="1">
    <source>
        <dbReference type="ARBA" id="ARBA00004370"/>
    </source>
</evidence>
<organism evidence="8 9">
    <name type="scientific">Maribrevibacterium harenarium</name>
    <dbReference type="NCBI Taxonomy" id="2589817"/>
    <lineage>
        <taxon>Bacteria</taxon>
        <taxon>Pseudomonadati</taxon>
        <taxon>Pseudomonadota</taxon>
        <taxon>Gammaproteobacteria</taxon>
        <taxon>Oceanospirillales</taxon>
        <taxon>Oceanospirillaceae</taxon>
        <taxon>Maribrevibacterium</taxon>
    </lineage>
</organism>
<dbReference type="PRINTS" id="PR00260">
    <property type="entry name" value="CHEMTRNSDUCR"/>
</dbReference>
<dbReference type="GO" id="GO:0004888">
    <property type="term" value="F:transmembrane signaling receptor activity"/>
    <property type="evidence" value="ECO:0007669"/>
    <property type="project" value="InterPro"/>
</dbReference>
<feature type="transmembrane region" description="Helical" evidence="6">
    <location>
        <begin position="17"/>
        <end position="44"/>
    </location>
</feature>
<proteinExistence type="inferred from homology"/>
<dbReference type="GO" id="GO:0016020">
    <property type="term" value="C:membrane"/>
    <property type="evidence" value="ECO:0007669"/>
    <property type="project" value="UniProtKB-SubCell"/>
</dbReference>
<feature type="coiled-coil region" evidence="5">
    <location>
        <begin position="335"/>
        <end position="369"/>
    </location>
</feature>
<dbReference type="GO" id="GO:0007165">
    <property type="term" value="P:signal transduction"/>
    <property type="evidence" value="ECO:0007669"/>
    <property type="project" value="UniProtKB-KW"/>
</dbReference>
<dbReference type="OrthoDB" id="9806704at2"/>
<evidence type="ECO:0000256" key="4">
    <source>
        <dbReference type="PROSITE-ProRule" id="PRU00284"/>
    </source>
</evidence>
<name>A0A501WHH5_9GAMM</name>
<accession>A0A501WHH5</accession>
<evidence type="ECO:0000256" key="2">
    <source>
        <dbReference type="ARBA" id="ARBA00023224"/>
    </source>
</evidence>
<dbReference type="InterPro" id="IPR004090">
    <property type="entry name" value="Chemotax_Me-accpt_rcpt"/>
</dbReference>
<dbReference type="InterPro" id="IPR004089">
    <property type="entry name" value="MCPsignal_dom"/>
</dbReference>
<keyword evidence="6" id="KW-1133">Transmembrane helix</keyword>
<dbReference type="SMART" id="SM00283">
    <property type="entry name" value="MA"/>
    <property type="match status" value="1"/>
</dbReference>
<keyword evidence="9" id="KW-1185">Reference proteome</keyword>
<evidence type="ECO:0000259" key="7">
    <source>
        <dbReference type="PROSITE" id="PS50111"/>
    </source>
</evidence>